<reference evidence="11 12" key="2">
    <citation type="journal article" date="2020" name="Microbiol. Resour. Announc.">
        <title>Antarctic desert soil bacteria exhibit high novel natural product potential, evaluated through long-read genome sequencing and comparative genomics.</title>
        <authorList>
            <person name="Benaud N."/>
            <person name="Edwards R.J."/>
            <person name="Amos T.G."/>
            <person name="D'Agostino P.M."/>
            <person name="Gutierrez-Chavez C."/>
            <person name="Montgomery K."/>
            <person name="Nicetic I."/>
            <person name="Ferrari B.C."/>
        </authorList>
    </citation>
    <scope>NUCLEOTIDE SEQUENCE [LARGE SCALE GENOMIC DNA]</scope>
    <source>
        <strain evidence="11 12">SPB151</strain>
    </source>
</reference>
<feature type="compositionally biased region" description="Low complexity" evidence="8">
    <location>
        <begin position="257"/>
        <end position="275"/>
    </location>
</feature>
<organism evidence="11 12">
    <name type="scientific">Kribbella qitaiheensis</name>
    <dbReference type="NCBI Taxonomy" id="1544730"/>
    <lineage>
        <taxon>Bacteria</taxon>
        <taxon>Bacillati</taxon>
        <taxon>Actinomycetota</taxon>
        <taxon>Actinomycetes</taxon>
        <taxon>Propionibacteriales</taxon>
        <taxon>Kribbellaceae</taxon>
        <taxon>Kribbella</taxon>
    </lineage>
</organism>
<dbReference type="InterPro" id="IPR004107">
    <property type="entry name" value="Integrase_SAM-like_N"/>
</dbReference>
<evidence type="ECO:0000313" key="11">
    <source>
        <dbReference type="EMBL" id="QNE20466.1"/>
    </source>
</evidence>
<feature type="region of interest" description="Disordered" evidence="8">
    <location>
        <begin position="156"/>
        <end position="183"/>
    </location>
</feature>
<evidence type="ECO:0000256" key="8">
    <source>
        <dbReference type="SAM" id="MobiDB-lite"/>
    </source>
</evidence>
<evidence type="ECO:0000256" key="7">
    <source>
        <dbReference type="ARBA" id="ARBA00048178"/>
    </source>
</evidence>
<dbReference type="InterPro" id="IPR011010">
    <property type="entry name" value="DNA_brk_join_enz"/>
</dbReference>
<feature type="region of interest" description="Disordered" evidence="8">
    <location>
        <begin position="212"/>
        <end position="330"/>
    </location>
</feature>
<feature type="compositionally biased region" description="Basic residues" evidence="8">
    <location>
        <begin position="158"/>
        <end position="172"/>
    </location>
</feature>
<keyword evidence="5" id="KW-0238">DNA-binding</keyword>
<protein>
    <recommendedName>
        <fullName evidence="6">UDP-N-acetylglucosamine kinase</fullName>
        <ecNumber evidence="2">2.7.1.176</ecNumber>
    </recommendedName>
    <alternativeName>
        <fullName evidence="6">UDP-N-acetylglucosamine kinase</fullName>
    </alternativeName>
</protein>
<keyword evidence="4" id="KW-0067">ATP-binding</keyword>
<name>A0A7G6X2K1_9ACTN</name>
<evidence type="ECO:0000256" key="4">
    <source>
        <dbReference type="ARBA" id="ARBA00022840"/>
    </source>
</evidence>
<dbReference type="EMBL" id="CP043661">
    <property type="protein sequence ID" value="QNE20466.1"/>
    <property type="molecule type" value="Genomic_DNA"/>
</dbReference>
<keyword evidence="3" id="KW-0547">Nucleotide-binding</keyword>
<dbReference type="InterPro" id="IPR010998">
    <property type="entry name" value="Integrase_recombinase_N"/>
</dbReference>
<evidence type="ECO:0000313" key="12">
    <source>
        <dbReference type="Proteomes" id="UP000515563"/>
    </source>
</evidence>
<feature type="compositionally biased region" description="Basic residues" evidence="8">
    <location>
        <begin position="220"/>
        <end position="229"/>
    </location>
</feature>
<comment type="catalytic activity">
    <reaction evidence="7">
        <text>UDP-N-acetyl-alpha-D-glucosamine + ATP = UDP-N-acetyl-alpha-D-glucosamine 3'-phosphate + ADP + H(+)</text>
        <dbReference type="Rhea" id="RHEA:32671"/>
        <dbReference type="ChEBI" id="CHEBI:15378"/>
        <dbReference type="ChEBI" id="CHEBI:30616"/>
        <dbReference type="ChEBI" id="CHEBI:57705"/>
        <dbReference type="ChEBI" id="CHEBI:64353"/>
        <dbReference type="ChEBI" id="CHEBI:456216"/>
        <dbReference type="EC" id="2.7.1.176"/>
    </reaction>
</comment>
<feature type="domain" description="Zeta toxin" evidence="9">
    <location>
        <begin position="169"/>
        <end position="216"/>
    </location>
</feature>
<dbReference type="KEGG" id="kqi:F1D05_24330"/>
<evidence type="ECO:0000256" key="6">
    <source>
        <dbReference type="ARBA" id="ARBA00032897"/>
    </source>
</evidence>
<evidence type="ECO:0000256" key="1">
    <source>
        <dbReference type="ARBA" id="ARBA00009104"/>
    </source>
</evidence>
<sequence>MPSTKATLGYVIETYLAEHDGDETTLDTYRGYYRRSIKPQLGNQATSQITAKVLEQFYGRLRKCSAICRGADMVDHQIARVPGSPTSAQARATFSEGRSLSTTAPRPGCVVVECKPRVCEPMRRSSVRQIRAIISGALDLALRWDWIEINPATVARSPSRRNHRHPTRRRGRPINLDLDTCKPHHPKYQELVANDDRTVGAYTSIDGHKWMEKAEATSGRHARRSHARTRTTAVRPRGTALPRDSQEDSRPGPATAGRDPSCCRPRGGRCRAPGRSLARRPGPPRTGSHDRRRTQPSGCSAGDRTPRAANDPDGVHGLRCRTANAPSNTR</sequence>
<keyword evidence="12" id="KW-1185">Reference proteome</keyword>
<dbReference type="InterPro" id="IPR010488">
    <property type="entry name" value="Zeta_toxin_domain"/>
</dbReference>
<dbReference type="GO" id="GO:0015074">
    <property type="term" value="P:DNA integration"/>
    <property type="evidence" value="ECO:0007669"/>
    <property type="project" value="InterPro"/>
</dbReference>
<gene>
    <name evidence="11" type="ORF">F1D05_24330</name>
</gene>
<dbReference type="GO" id="GO:0016301">
    <property type="term" value="F:kinase activity"/>
    <property type="evidence" value="ECO:0007669"/>
    <property type="project" value="InterPro"/>
</dbReference>
<evidence type="ECO:0000256" key="3">
    <source>
        <dbReference type="ARBA" id="ARBA00022741"/>
    </source>
</evidence>
<dbReference type="Gene3D" id="3.40.50.300">
    <property type="entry name" value="P-loop containing nucleotide triphosphate hydrolases"/>
    <property type="match status" value="1"/>
</dbReference>
<evidence type="ECO:0000256" key="2">
    <source>
        <dbReference type="ARBA" id="ARBA00011963"/>
    </source>
</evidence>
<evidence type="ECO:0000259" key="9">
    <source>
        <dbReference type="Pfam" id="PF06414"/>
    </source>
</evidence>
<dbReference type="Pfam" id="PF14659">
    <property type="entry name" value="Phage_int_SAM_3"/>
    <property type="match status" value="1"/>
</dbReference>
<dbReference type="GO" id="GO:0003677">
    <property type="term" value="F:DNA binding"/>
    <property type="evidence" value="ECO:0007669"/>
    <property type="project" value="UniProtKB-KW"/>
</dbReference>
<dbReference type="GO" id="GO:0005524">
    <property type="term" value="F:ATP binding"/>
    <property type="evidence" value="ECO:0007669"/>
    <property type="project" value="UniProtKB-KW"/>
</dbReference>
<dbReference type="Pfam" id="PF06414">
    <property type="entry name" value="Zeta_toxin"/>
    <property type="match status" value="1"/>
</dbReference>
<accession>A0A7G6X2K1</accession>
<dbReference type="SUPFAM" id="SSF56349">
    <property type="entry name" value="DNA breaking-rejoining enzymes"/>
    <property type="match status" value="1"/>
</dbReference>
<dbReference type="Proteomes" id="UP000515563">
    <property type="component" value="Chromosome"/>
</dbReference>
<dbReference type="InterPro" id="IPR027417">
    <property type="entry name" value="P-loop_NTPase"/>
</dbReference>
<dbReference type="EC" id="2.7.1.176" evidence="2"/>
<dbReference type="RefSeq" id="WP_185442738.1">
    <property type="nucleotide sequence ID" value="NZ_CP043661.1"/>
</dbReference>
<evidence type="ECO:0000259" key="10">
    <source>
        <dbReference type="Pfam" id="PF14659"/>
    </source>
</evidence>
<dbReference type="Gene3D" id="1.10.150.130">
    <property type="match status" value="1"/>
</dbReference>
<evidence type="ECO:0000256" key="5">
    <source>
        <dbReference type="ARBA" id="ARBA00023125"/>
    </source>
</evidence>
<proteinExistence type="inferred from homology"/>
<comment type="similarity">
    <text evidence="1">Belongs to the zeta toxin family.</text>
</comment>
<dbReference type="AlphaFoldDB" id="A0A7G6X2K1"/>
<feature type="domain" description="Integrase SAM-like N-terminal" evidence="10">
    <location>
        <begin position="7"/>
        <end position="61"/>
    </location>
</feature>
<reference evidence="12" key="1">
    <citation type="submission" date="2019-09" db="EMBL/GenBank/DDBJ databases">
        <title>Antimicrobial potential of Antarctic Bacteria.</title>
        <authorList>
            <person name="Benaud N."/>
            <person name="Edwards R.J."/>
            <person name="Ferrari B.C."/>
        </authorList>
    </citation>
    <scope>NUCLEOTIDE SEQUENCE [LARGE SCALE GENOMIC DNA]</scope>
    <source>
        <strain evidence="12">SPB151</strain>
    </source>
</reference>